<dbReference type="SMART" id="SM00128">
    <property type="entry name" value="IPPc"/>
    <property type="match status" value="1"/>
</dbReference>
<feature type="region of interest" description="Disordered" evidence="3">
    <location>
        <begin position="355"/>
        <end position="375"/>
    </location>
</feature>
<dbReference type="FunFam" id="3.60.10.10:FF:000027">
    <property type="entry name" value="Type IV inositol polyphosphate 5-phosphatase 7"/>
    <property type="match status" value="1"/>
</dbReference>
<evidence type="ECO:0000313" key="5">
    <source>
        <dbReference type="EMBL" id="ABF94102.1"/>
    </source>
</evidence>
<dbReference type="SUPFAM" id="SSF56219">
    <property type="entry name" value="DNase I-like"/>
    <property type="match status" value="1"/>
</dbReference>
<dbReference type="PANTHER" id="PTHR45666">
    <property type="entry name" value="TYPE IV INOSITOL POLYPHOSPHATE 5-PHOSPHATASE 9"/>
    <property type="match status" value="1"/>
</dbReference>
<dbReference type="GO" id="GO:0004445">
    <property type="term" value="F:inositol-polyphosphate 5-phosphatase activity"/>
    <property type="evidence" value="ECO:0007669"/>
    <property type="project" value="InterPro"/>
</dbReference>
<dbReference type="InterPro" id="IPR045849">
    <property type="entry name" value="IP5P_plant"/>
</dbReference>
<dbReference type="InterPro" id="IPR000300">
    <property type="entry name" value="IPPc"/>
</dbReference>
<gene>
    <name evidence="5" type="ordered locus">LOC_Os03g06460</name>
</gene>
<dbReference type="GO" id="GO:0046856">
    <property type="term" value="P:phosphatidylinositol dephosphorylation"/>
    <property type="evidence" value="ECO:0007669"/>
    <property type="project" value="InterPro"/>
</dbReference>
<feature type="region of interest" description="Disordered" evidence="3">
    <location>
        <begin position="40"/>
        <end position="117"/>
    </location>
</feature>
<feature type="region of interest" description="Disordered" evidence="3">
    <location>
        <begin position="138"/>
        <end position="182"/>
    </location>
</feature>
<feature type="compositionally biased region" description="Polar residues" evidence="3">
    <location>
        <begin position="54"/>
        <end position="65"/>
    </location>
</feature>
<name>Q10RG0_ORYSJ</name>
<comment type="similarity">
    <text evidence="1">Belongs to the inositol polyphosphate 5-phosphatase family.</text>
</comment>
<feature type="compositionally biased region" description="Basic residues" evidence="3">
    <location>
        <begin position="92"/>
        <end position="102"/>
    </location>
</feature>
<evidence type="ECO:0000256" key="1">
    <source>
        <dbReference type="ARBA" id="ARBA00010768"/>
    </source>
</evidence>
<dbReference type="AlphaFoldDB" id="Q10RG0"/>
<protein>
    <submittedName>
        <fullName evidence="5">Type I inositol-1,4,5-trisphosphate 5-phosphatase CVP2, putative, expressed</fullName>
    </submittedName>
</protein>
<organism evidence="5">
    <name type="scientific">Oryza sativa subsp. japonica</name>
    <name type="common">Rice</name>
    <dbReference type="NCBI Taxonomy" id="39947"/>
    <lineage>
        <taxon>Eukaryota</taxon>
        <taxon>Viridiplantae</taxon>
        <taxon>Streptophyta</taxon>
        <taxon>Embryophyta</taxon>
        <taxon>Tracheophyta</taxon>
        <taxon>Spermatophyta</taxon>
        <taxon>Magnoliopsida</taxon>
        <taxon>Liliopsida</taxon>
        <taxon>Poales</taxon>
        <taxon>Poaceae</taxon>
        <taxon>BOP clade</taxon>
        <taxon>Oryzoideae</taxon>
        <taxon>Oryzeae</taxon>
        <taxon>Oryzinae</taxon>
        <taxon>Oryza</taxon>
        <taxon>Oryza sativa</taxon>
    </lineage>
</organism>
<feature type="domain" description="Inositol polyphosphate-related phosphatase" evidence="4">
    <location>
        <begin position="334"/>
        <end position="635"/>
    </location>
</feature>
<dbReference type="Pfam" id="PF22669">
    <property type="entry name" value="Exo_endo_phos2"/>
    <property type="match status" value="1"/>
</dbReference>
<feature type="compositionally biased region" description="Basic and acidic residues" evidence="3">
    <location>
        <begin position="80"/>
        <end position="91"/>
    </location>
</feature>
<reference evidence="5" key="1">
    <citation type="journal article" date="2005" name="Genome Res.">
        <title>Sequence, annotation, and analysis of synteny between rice chromosome 3 and diverged grass species.</title>
        <authorList>
            <consortium name="Rice Chromosome 3 Sequencing Consortium"/>
            <person name="Buell C.R."/>
            <person name="Yuan Q."/>
            <person name="Ouyang S."/>
            <person name="Liu J."/>
            <person name="Zhu W."/>
            <person name="Wang A."/>
            <person name="Maiti R."/>
            <person name="Haas B."/>
            <person name="Wortman J."/>
            <person name="Pertea M."/>
            <person name="Jones K.M."/>
            <person name="Kim M."/>
            <person name="Overton L."/>
            <person name="Tsitrin T."/>
            <person name="Fadrosh D."/>
            <person name="Bera J."/>
            <person name="Weaver B."/>
            <person name="Jin S."/>
            <person name="Johri S."/>
            <person name="Reardon M."/>
            <person name="Webb K."/>
            <person name="Hill J."/>
            <person name="Moffat K."/>
            <person name="Tallon L."/>
            <person name="Van Aken S."/>
            <person name="Lewis M."/>
            <person name="Utterback T."/>
            <person name="Feldblyum T."/>
            <person name="Zismann V."/>
            <person name="Iobst S."/>
            <person name="Hsiao J."/>
            <person name="de Vazeille A.R."/>
            <person name="Salzberg S.L."/>
            <person name="White O."/>
            <person name="Fraser C."/>
            <person name="Yu Y."/>
            <person name="Kim H."/>
            <person name="Rambo T."/>
            <person name="Currie J."/>
            <person name="Collura K."/>
            <person name="Kernodle-Thompson S."/>
            <person name="Wei F."/>
            <person name="Kudrna K."/>
            <person name="Ammiraju J.S."/>
            <person name="Luo M."/>
            <person name="Goicoechea J.L."/>
            <person name="Wing R.A."/>
            <person name="Henry D."/>
            <person name="Oates R."/>
            <person name="Palmer M."/>
            <person name="Pries G."/>
            <person name="Saski C."/>
            <person name="Simmons J."/>
            <person name="Soderlund C."/>
            <person name="Nelson W."/>
            <person name="de la Bastide M."/>
            <person name="Spiegel L."/>
            <person name="Nascimento L."/>
            <person name="Huang E."/>
            <person name="Preston R."/>
            <person name="Zutavern T."/>
            <person name="Palmer L."/>
            <person name="O'Shaughnessy A."/>
            <person name="Dike S."/>
            <person name="McCombie W.R."/>
            <person name="Minx P."/>
            <person name="Cordum H."/>
            <person name="Wilson R."/>
            <person name="Jin W."/>
            <person name="Lee H.R."/>
            <person name="Jiang J."/>
            <person name="Jackson S."/>
        </authorList>
    </citation>
    <scope>NUCLEOTIDE SEQUENCE [LARGE SCALE GENOMIC DNA]</scope>
</reference>
<reference evidence="5" key="2">
    <citation type="submission" date="2006-06" db="EMBL/GenBank/DDBJ databases">
        <authorList>
            <person name="Buell R."/>
            <person name="Wing R.A."/>
            <person name="McCombie W.A."/>
            <person name="Ouyang S."/>
        </authorList>
    </citation>
    <scope>NUCLEOTIDE SEQUENCE</scope>
</reference>
<evidence type="ECO:0000259" key="4">
    <source>
        <dbReference type="SMART" id="SM00128"/>
    </source>
</evidence>
<proteinExistence type="inferred from homology"/>
<dbReference type="EMBL" id="DP000009">
    <property type="protein sequence ID" value="ABF94102.1"/>
    <property type="molecule type" value="Genomic_DNA"/>
</dbReference>
<dbReference type="Gene3D" id="3.60.10.10">
    <property type="entry name" value="Endonuclease/exonuclease/phosphatase"/>
    <property type="match status" value="2"/>
</dbReference>
<evidence type="ECO:0000256" key="3">
    <source>
        <dbReference type="SAM" id="MobiDB-lite"/>
    </source>
</evidence>
<evidence type="ECO:0000256" key="2">
    <source>
        <dbReference type="ARBA" id="ARBA00022801"/>
    </source>
</evidence>
<keyword evidence="2" id="KW-0378">Hydrolase</keyword>
<accession>Q10RG0</accession>
<feature type="compositionally biased region" description="Low complexity" evidence="3">
    <location>
        <begin position="40"/>
        <end position="49"/>
    </location>
</feature>
<sequence length="675" mass="76893">MGEIEDGIACWTEGAGCRHPMENLGERCAFQLRLHTFSSPYKSTKSSSSRRGNDQSTTLESNTPRATGLLLSDLEYQSLSKERNKSREKKSMKGTKKNKQIRGRSISAPSPKTQEKRLGSLFGCMSVPLRNNERWQQHYQEEQGGDDEWRGSSFTRREPSTVKKSKTERSSRRSHERSRRGKIDLDAAEATVTLDYKIFVATWNVGGRSPPNTMSLEDWLHAAPPADIYVLGFQEIVPLNAGNVLGTEDNGPARRWVSLVRRTLNNLPGTSGNGSFRTPSPAPDPVVEMDDDFEGLSSRQNNASFFHRRSFQAGLSRSLRMEGDILAPQPRLERRYSVCDRAIYGRRPSDYEATCRWGGSSDDENNTGESPSTVYSPMSYGYGNPSSLEESHRPAGHTRYCLVASKQMVGLFLMIWARKDIRDDIRNLKVSCVGRGLMGYLGNKGSISISMSLHQTSFCFVCSHLTSGQKDGDEMRRNSDVLEILRKTRFPMVYGQYERSPETILEHERIIWLGDLNYRIALSYRSVKALVEMRNWKALLEKDQLRIEQRGGRVFVGWNEGKIYFPPTYKYSNNSDKYAGDDMNQKEKKRTPAWCDRILWYGRGLSQLSYVRGESRFSDHRPVYSVFSAEVESINHSRIQKMSCSSSQLDIEELLPYSYGYTDINPYGYTDLNFY</sequence>
<feature type="compositionally biased region" description="Basic and acidic residues" evidence="3">
    <location>
        <begin position="138"/>
        <end position="173"/>
    </location>
</feature>
<dbReference type="FunFam" id="3.60.10.10:FF:000023">
    <property type="entry name" value="Type IV inositol polyphosphate 5-phosphatase 7"/>
    <property type="match status" value="1"/>
</dbReference>
<dbReference type="InterPro" id="IPR036691">
    <property type="entry name" value="Endo/exonu/phosph_ase_sf"/>
</dbReference>
<dbReference type="PANTHER" id="PTHR45666:SF56">
    <property type="entry name" value="OS03G0160600 PROTEIN"/>
    <property type="match status" value="1"/>
</dbReference>